<evidence type="ECO:0000256" key="2">
    <source>
        <dbReference type="ARBA" id="ARBA00022801"/>
    </source>
</evidence>
<feature type="chain" id="PRO_5025437655" evidence="3">
    <location>
        <begin position="18"/>
        <end position="279"/>
    </location>
</feature>
<dbReference type="PANTHER" id="PTHR43695:SF1">
    <property type="entry name" value="RHAMNOGALACTURONAN ACETYLESTERASE"/>
    <property type="match status" value="1"/>
</dbReference>
<feature type="domain" description="SGNH hydrolase-type esterase" evidence="4">
    <location>
        <begin position="25"/>
        <end position="162"/>
    </location>
</feature>
<dbReference type="PANTHER" id="PTHR43695">
    <property type="entry name" value="PUTATIVE (AFU_ORTHOLOGUE AFUA_2G17250)-RELATED"/>
    <property type="match status" value="1"/>
</dbReference>
<gene>
    <name evidence="5" type="ORF">EJ05DRAFT_524014</name>
</gene>
<proteinExistence type="inferred from homology"/>
<reference evidence="5" key="1">
    <citation type="journal article" date="2020" name="Stud. Mycol.">
        <title>101 Dothideomycetes genomes: a test case for predicting lifestyles and emergence of pathogens.</title>
        <authorList>
            <person name="Haridas S."/>
            <person name="Albert R."/>
            <person name="Binder M."/>
            <person name="Bloem J."/>
            <person name="Labutti K."/>
            <person name="Salamov A."/>
            <person name="Andreopoulos B."/>
            <person name="Baker S."/>
            <person name="Barry K."/>
            <person name="Bills G."/>
            <person name="Bluhm B."/>
            <person name="Cannon C."/>
            <person name="Castanera R."/>
            <person name="Culley D."/>
            <person name="Daum C."/>
            <person name="Ezra D."/>
            <person name="Gonzalez J."/>
            <person name="Henrissat B."/>
            <person name="Kuo A."/>
            <person name="Liang C."/>
            <person name="Lipzen A."/>
            <person name="Lutzoni F."/>
            <person name="Magnuson J."/>
            <person name="Mondo S."/>
            <person name="Nolan M."/>
            <person name="Ohm R."/>
            <person name="Pangilinan J."/>
            <person name="Park H.-J."/>
            <person name="Ramirez L."/>
            <person name="Alfaro M."/>
            <person name="Sun H."/>
            <person name="Tritt A."/>
            <person name="Yoshinaga Y."/>
            <person name="Zwiers L.-H."/>
            <person name="Turgeon B."/>
            <person name="Goodwin S."/>
            <person name="Spatafora J."/>
            <person name="Crous P."/>
            <person name="Grigoriev I."/>
        </authorList>
    </citation>
    <scope>NUCLEOTIDE SEQUENCE</scope>
    <source>
        <strain evidence="5">CBS 121739</strain>
    </source>
</reference>
<dbReference type="InterPro" id="IPR036514">
    <property type="entry name" value="SGNH_hydro_sf"/>
</dbReference>
<dbReference type="Pfam" id="PF13472">
    <property type="entry name" value="Lipase_GDSL_2"/>
    <property type="match status" value="1"/>
</dbReference>
<accession>A0A6A6WI54</accession>
<evidence type="ECO:0000256" key="1">
    <source>
        <dbReference type="ARBA" id="ARBA00008668"/>
    </source>
</evidence>
<evidence type="ECO:0000256" key="3">
    <source>
        <dbReference type="SAM" id="SignalP"/>
    </source>
</evidence>
<dbReference type="GeneID" id="54489867"/>
<dbReference type="OrthoDB" id="2141316at2759"/>
<dbReference type="Proteomes" id="UP000799437">
    <property type="component" value="Unassembled WGS sequence"/>
</dbReference>
<feature type="signal peptide" evidence="3">
    <location>
        <begin position="1"/>
        <end position="17"/>
    </location>
</feature>
<keyword evidence="6" id="KW-1185">Reference proteome</keyword>
<evidence type="ECO:0000313" key="5">
    <source>
        <dbReference type="EMBL" id="KAF2760831.1"/>
    </source>
</evidence>
<organism evidence="5 6">
    <name type="scientific">Pseudovirgaria hyperparasitica</name>
    <dbReference type="NCBI Taxonomy" id="470096"/>
    <lineage>
        <taxon>Eukaryota</taxon>
        <taxon>Fungi</taxon>
        <taxon>Dikarya</taxon>
        <taxon>Ascomycota</taxon>
        <taxon>Pezizomycotina</taxon>
        <taxon>Dothideomycetes</taxon>
        <taxon>Dothideomycetes incertae sedis</taxon>
        <taxon>Acrospermales</taxon>
        <taxon>Acrospermaceae</taxon>
        <taxon>Pseudovirgaria</taxon>
    </lineage>
</organism>
<dbReference type="GO" id="GO:0016787">
    <property type="term" value="F:hydrolase activity"/>
    <property type="evidence" value="ECO:0007669"/>
    <property type="project" value="UniProtKB-KW"/>
</dbReference>
<dbReference type="EMBL" id="ML996567">
    <property type="protein sequence ID" value="KAF2760831.1"/>
    <property type="molecule type" value="Genomic_DNA"/>
</dbReference>
<dbReference type="SUPFAM" id="SSF52266">
    <property type="entry name" value="SGNH hydrolase"/>
    <property type="match status" value="1"/>
</dbReference>
<sequence length="279" mass="29962">MQFSSLISLSLVPLSHAIPVIYIAGDSTTAPDGGHNGTQGWGEYLQYSFSANTRVNNSAYAGRSARSFTREGRFAAIAEALVPGDWVIIEFGINDAGIPQNGSTSTTGDKGRVDCPGSGEEVCVVTYNNVTEYVQTFGTYVKNASRLFLEKGAKLVISERLPTNSWQTGEFKFTPSVYAYYSMLVTQELGGPKAGVYFVQHGQYAAQAQKLLGKDIVKANYPMDNTHPAPYLADIFHQAFVLGLKCGTSPLADLIVNATARIEGPLLGTCIQANATLPI</sequence>
<keyword evidence="3" id="KW-0732">Signal</keyword>
<comment type="similarity">
    <text evidence="1">Belongs to the 'GDSL' lipolytic enzyme family.</text>
</comment>
<dbReference type="RefSeq" id="XP_033603282.1">
    <property type="nucleotide sequence ID" value="XM_033748813.1"/>
</dbReference>
<name>A0A6A6WI54_9PEZI</name>
<protein>
    <submittedName>
        <fullName evidence="5">GDSL-like Lipase/Acylhydrolase</fullName>
    </submittedName>
</protein>
<dbReference type="Gene3D" id="3.40.50.1110">
    <property type="entry name" value="SGNH hydrolase"/>
    <property type="match status" value="1"/>
</dbReference>
<evidence type="ECO:0000259" key="4">
    <source>
        <dbReference type="Pfam" id="PF13472"/>
    </source>
</evidence>
<evidence type="ECO:0000313" key="6">
    <source>
        <dbReference type="Proteomes" id="UP000799437"/>
    </source>
</evidence>
<keyword evidence="2 5" id="KW-0378">Hydrolase</keyword>
<dbReference type="InterPro" id="IPR037459">
    <property type="entry name" value="RhgT-like"/>
</dbReference>
<dbReference type="AlphaFoldDB" id="A0A6A6WI54"/>
<dbReference type="InterPro" id="IPR013830">
    <property type="entry name" value="SGNH_hydro"/>
</dbReference>